<keyword evidence="3" id="KW-1185">Reference proteome</keyword>
<dbReference type="InterPro" id="IPR029058">
    <property type="entry name" value="AB_hydrolase_fold"/>
</dbReference>
<dbReference type="SUPFAM" id="SSF53474">
    <property type="entry name" value="alpha/beta-Hydrolases"/>
    <property type="match status" value="1"/>
</dbReference>
<feature type="chain" id="PRO_5020834829" evidence="1">
    <location>
        <begin position="25"/>
        <end position="499"/>
    </location>
</feature>
<sequence length="499" mass="56291">MNLKITFFKSLLAFGFFTTLTAQKVSVPVDTTIISNHSVAIKGKTIPYQAELGFQPVWDDMGNPVATLNYTYYSRTDIKDNQTRPLLISFNGGPGSASVWMHIAYTGPRILKITDEGFPVQPYGIKDNPNSVLDVADIVFVNPVNTGYSRMVPDLEGNLPKRDQFFGVNSDIAYLADWVNTFVTRHNRWRSPKFIIGESYGTTRVSGLAKALQQRNWMYLNGVVLVSPTEIGFEFEGPVEIANRLPYFAAAAWYHNALPPALQNKDLTEMLPEVEEYAVNELLPVLAKGGYASATEKQAAVKKIAYYSGLSEKTVNQNNLAVPFNYFWKDLLRDKEGFTIGRLDSRYKGLDIADAGSSPDYNSELTSWLHSFTPAINYYMREELGFKTDLTYDLFGDVHPWDRSNNHTGSDLRDAMGMNANLHLMVQSGYYDGACTYFNAKYIMSQININGKFTDRMDFKGYRSGHMMYLRAEDLKTANQDLRDFIEKASISIDQAAKY</sequence>
<evidence type="ECO:0000313" key="2">
    <source>
        <dbReference type="EMBL" id="RXG23895.1"/>
    </source>
</evidence>
<name>A0A4Q0PB41_9FLAO</name>
<dbReference type="Gene3D" id="3.40.50.1820">
    <property type="entry name" value="alpha/beta hydrolase"/>
    <property type="match status" value="1"/>
</dbReference>
<dbReference type="GO" id="GO:0004185">
    <property type="term" value="F:serine-type carboxypeptidase activity"/>
    <property type="evidence" value="ECO:0007669"/>
    <property type="project" value="InterPro"/>
</dbReference>
<proteinExistence type="predicted"/>
<dbReference type="Pfam" id="PF00450">
    <property type="entry name" value="Peptidase_S10"/>
    <property type="match status" value="1"/>
</dbReference>
<comment type="caution">
    <text evidence="2">The sequence shown here is derived from an EMBL/GenBank/DDBJ whole genome shotgun (WGS) entry which is preliminary data.</text>
</comment>
<organism evidence="2 3">
    <name type="scientific">Leeuwenhoekiella polynyae</name>
    <dbReference type="NCBI Taxonomy" id="1550906"/>
    <lineage>
        <taxon>Bacteria</taxon>
        <taxon>Pseudomonadati</taxon>
        <taxon>Bacteroidota</taxon>
        <taxon>Flavobacteriia</taxon>
        <taxon>Flavobacteriales</taxon>
        <taxon>Flavobacteriaceae</taxon>
        <taxon>Leeuwenhoekiella</taxon>
    </lineage>
</organism>
<reference evidence="2 3" key="1">
    <citation type="submission" date="2018-07" db="EMBL/GenBank/DDBJ databases">
        <title>Leeuwenhoekiella genomics.</title>
        <authorList>
            <person name="Tahon G."/>
            <person name="Willems A."/>
        </authorList>
    </citation>
    <scope>NUCLEOTIDE SEQUENCE [LARGE SCALE GENOMIC DNA]</scope>
    <source>
        <strain evidence="2 3">LMG 29608</strain>
    </source>
</reference>
<dbReference type="OrthoDB" id="9770107at2"/>
<dbReference type="GO" id="GO:0006508">
    <property type="term" value="P:proteolysis"/>
    <property type="evidence" value="ECO:0007669"/>
    <property type="project" value="InterPro"/>
</dbReference>
<dbReference type="EMBL" id="QOVK01000004">
    <property type="protein sequence ID" value="RXG23895.1"/>
    <property type="molecule type" value="Genomic_DNA"/>
</dbReference>
<feature type="signal peptide" evidence="1">
    <location>
        <begin position="1"/>
        <end position="24"/>
    </location>
</feature>
<keyword evidence="2" id="KW-0121">Carboxypeptidase</keyword>
<dbReference type="InterPro" id="IPR001563">
    <property type="entry name" value="Peptidase_S10"/>
</dbReference>
<accession>A0A4Q0PB41</accession>
<keyword evidence="1" id="KW-0732">Signal</keyword>
<keyword evidence="2" id="KW-0645">Protease</keyword>
<dbReference type="AlphaFoldDB" id="A0A4Q0PB41"/>
<evidence type="ECO:0000256" key="1">
    <source>
        <dbReference type="SAM" id="SignalP"/>
    </source>
</evidence>
<evidence type="ECO:0000313" key="3">
    <source>
        <dbReference type="Proteomes" id="UP000289859"/>
    </source>
</evidence>
<gene>
    <name evidence="2" type="ORF">DSM02_1379</name>
</gene>
<dbReference type="RefSeq" id="WP_128764905.1">
    <property type="nucleotide sequence ID" value="NZ_JBHUOO010000047.1"/>
</dbReference>
<dbReference type="Proteomes" id="UP000289859">
    <property type="component" value="Unassembled WGS sequence"/>
</dbReference>
<keyword evidence="2" id="KW-0378">Hydrolase</keyword>
<protein>
    <submittedName>
        <fullName evidence="2">Carboxypeptidase C (Cathepsin A)</fullName>
    </submittedName>
</protein>